<evidence type="ECO:0000256" key="9">
    <source>
        <dbReference type="ARBA" id="ARBA00023121"/>
    </source>
</evidence>
<reference evidence="15 16" key="1">
    <citation type="submission" date="2022-05" db="EMBL/GenBank/DDBJ databases">
        <authorList>
            <consortium name="Genoscope - CEA"/>
            <person name="William W."/>
        </authorList>
    </citation>
    <scope>NUCLEOTIDE SEQUENCE [LARGE SCALE GENOMIC DNA]</scope>
</reference>
<dbReference type="GO" id="GO:0005741">
    <property type="term" value="C:mitochondrial outer membrane"/>
    <property type="evidence" value="ECO:0007669"/>
    <property type="project" value="UniProtKB-SubCell"/>
</dbReference>
<dbReference type="EMBL" id="CALNXJ010000054">
    <property type="protein sequence ID" value="CAH3153980.1"/>
    <property type="molecule type" value="Genomic_DNA"/>
</dbReference>
<dbReference type="GO" id="GO:0035695">
    <property type="term" value="P:mitophagy by internal vacuole formation"/>
    <property type="evidence" value="ECO:0007669"/>
    <property type="project" value="TreeGrafter"/>
</dbReference>
<evidence type="ECO:0000259" key="14">
    <source>
        <dbReference type="Pfam" id="PF16026"/>
    </source>
</evidence>
<evidence type="ECO:0000256" key="3">
    <source>
        <dbReference type="ARBA" id="ARBA00004496"/>
    </source>
</evidence>
<evidence type="ECO:0000256" key="10">
    <source>
        <dbReference type="ARBA" id="ARBA00023128"/>
    </source>
</evidence>
<keyword evidence="8 13" id="KW-0175">Coiled coil</keyword>
<keyword evidence="10" id="KW-0496">Mitochondrion</keyword>
<comment type="similarity">
    <text evidence="4">Belongs to the MIEAP family.</text>
</comment>
<dbReference type="InterPro" id="IPR031981">
    <property type="entry name" value="MIEAP_C"/>
</dbReference>
<evidence type="ECO:0000256" key="8">
    <source>
        <dbReference type="ARBA" id="ARBA00023054"/>
    </source>
</evidence>
<dbReference type="Proteomes" id="UP001159428">
    <property type="component" value="Unassembled WGS sequence"/>
</dbReference>
<evidence type="ECO:0000256" key="11">
    <source>
        <dbReference type="ARBA" id="ARBA00023136"/>
    </source>
</evidence>
<evidence type="ECO:0000256" key="12">
    <source>
        <dbReference type="ARBA" id="ARBA00032687"/>
    </source>
</evidence>
<dbReference type="GO" id="GO:0035694">
    <property type="term" value="P:mitochondrial protein catabolic process"/>
    <property type="evidence" value="ECO:0007669"/>
    <property type="project" value="InterPro"/>
</dbReference>
<evidence type="ECO:0000256" key="4">
    <source>
        <dbReference type="ARBA" id="ARBA00008233"/>
    </source>
</evidence>
<dbReference type="GO" id="GO:0005759">
    <property type="term" value="C:mitochondrial matrix"/>
    <property type="evidence" value="ECO:0007669"/>
    <property type="project" value="UniProtKB-SubCell"/>
</dbReference>
<protein>
    <recommendedName>
        <fullName evidence="5">Mitochondria-eating protein</fullName>
    </recommendedName>
    <alternativeName>
        <fullName evidence="12">Spermatogenesis-associated protein 18</fullName>
    </alternativeName>
</protein>
<evidence type="ECO:0000256" key="2">
    <source>
        <dbReference type="ARBA" id="ARBA00004305"/>
    </source>
</evidence>
<organism evidence="15 16">
    <name type="scientific">Pocillopora meandrina</name>
    <dbReference type="NCBI Taxonomy" id="46732"/>
    <lineage>
        <taxon>Eukaryota</taxon>
        <taxon>Metazoa</taxon>
        <taxon>Cnidaria</taxon>
        <taxon>Anthozoa</taxon>
        <taxon>Hexacorallia</taxon>
        <taxon>Scleractinia</taxon>
        <taxon>Astrocoeniina</taxon>
        <taxon>Pocilloporidae</taxon>
        <taxon>Pocillopora</taxon>
    </lineage>
</organism>
<accession>A0AAU9XNL2</accession>
<evidence type="ECO:0000313" key="15">
    <source>
        <dbReference type="EMBL" id="CAH3153980.1"/>
    </source>
</evidence>
<gene>
    <name evidence="15" type="ORF">PMEA_00027365</name>
</gene>
<feature type="coiled-coil region" evidence="13">
    <location>
        <begin position="183"/>
        <end position="246"/>
    </location>
</feature>
<keyword evidence="11" id="KW-0472">Membrane</keyword>
<keyword evidence="9" id="KW-0446">Lipid-binding</keyword>
<comment type="caution">
    <text evidence="15">The sequence shown here is derived from an EMBL/GenBank/DDBJ whole genome shotgun (WGS) entry which is preliminary data.</text>
</comment>
<sequence>MRQSPRIFLRITRLESEQEKKERQIIEIAREEREKTEGLTNEHQKEVDELLREIQAMKEKLLKKGDYIQKMYEDYNKNLADHKSRNDTLLKEKEEEIAKYTEMNLKLKEEFKQEEKEAKKKLKEQEERIALLEGEQEKKERQIVEIAREVEEKTEGLTNEHQKEVGSLLREIQTMKGKNNTLLKEKKEEITKYTKMNLKLKEKLKKEEKEAKEKIKEREEREKELKEKCKALLESKDEELREMKMRLAHPSEKLVRKDQRKVEDTAAANRPSKVEEDFANFFDNERMDAIEKMQAVYGSEEDNDIGISYHRLACMIFEAAYEKTTEAKDSALHVFREAINEMINKAAELGEDYLRSVKFKLSSHKVSLKIPMYSQELKYPTEVLDTLLLSLKETAPLCSLEFMKEDVQKRVIEKWTSWLASEKSCKFSFSDHLLFQLKDYIKACILLTWRMVVQVPPMQLEYKCTTLKNFHMKVGYHSSPEMCSRPPPNGQGAADDEIACYLWPALLDGRGRIIRRGEVLCKVKAEAV</sequence>
<evidence type="ECO:0000313" key="16">
    <source>
        <dbReference type="Proteomes" id="UP001159428"/>
    </source>
</evidence>
<comment type="subcellular location">
    <subcellularLocation>
        <location evidence="3">Cytoplasm</location>
    </subcellularLocation>
    <subcellularLocation>
        <location evidence="2">Mitochondrion matrix</location>
    </subcellularLocation>
    <subcellularLocation>
        <location evidence="1">Mitochondrion outer membrane</location>
    </subcellularLocation>
</comment>
<evidence type="ECO:0000256" key="6">
    <source>
        <dbReference type="ARBA" id="ARBA00022490"/>
    </source>
</evidence>
<dbReference type="PANTHER" id="PTHR21771">
    <property type="entry name" value="MITOCHONDRIA-EATING PROTEIN-RELATED"/>
    <property type="match status" value="1"/>
</dbReference>
<keyword evidence="6" id="KW-0963">Cytoplasm</keyword>
<dbReference type="PANTHER" id="PTHR21771:SF1">
    <property type="entry name" value="MITOCHONDRIA-EATING PROTEIN"/>
    <property type="match status" value="1"/>
</dbReference>
<dbReference type="GO" id="GO:0008289">
    <property type="term" value="F:lipid binding"/>
    <property type="evidence" value="ECO:0007669"/>
    <property type="project" value="UniProtKB-KW"/>
</dbReference>
<keyword evidence="16" id="KW-1185">Reference proteome</keyword>
<evidence type="ECO:0000256" key="1">
    <source>
        <dbReference type="ARBA" id="ARBA00004294"/>
    </source>
</evidence>
<dbReference type="AlphaFoldDB" id="A0AAU9XNL2"/>
<evidence type="ECO:0000256" key="7">
    <source>
        <dbReference type="ARBA" id="ARBA00022787"/>
    </source>
</evidence>
<feature type="domain" description="Mitochondria-eating protein C-terminal" evidence="14">
    <location>
        <begin position="272"/>
        <end position="520"/>
    </location>
</feature>
<evidence type="ECO:0000256" key="5">
    <source>
        <dbReference type="ARBA" id="ARBA00019863"/>
    </source>
</evidence>
<name>A0AAU9XNL2_9CNID</name>
<dbReference type="InterPro" id="IPR026169">
    <property type="entry name" value="MIEAP"/>
</dbReference>
<evidence type="ECO:0000256" key="13">
    <source>
        <dbReference type="SAM" id="Coils"/>
    </source>
</evidence>
<feature type="coiled-coil region" evidence="13">
    <location>
        <begin position="11"/>
        <end position="149"/>
    </location>
</feature>
<dbReference type="Pfam" id="PF16026">
    <property type="entry name" value="MIEAP"/>
    <property type="match status" value="1"/>
</dbReference>
<keyword evidence="7" id="KW-1000">Mitochondrion outer membrane</keyword>
<proteinExistence type="inferred from homology"/>